<dbReference type="PANTHER" id="PTHR33121:SF79">
    <property type="entry name" value="CYCLIC DI-GMP PHOSPHODIESTERASE PDED-RELATED"/>
    <property type="match status" value="1"/>
</dbReference>
<dbReference type="InterPro" id="IPR035919">
    <property type="entry name" value="EAL_sf"/>
</dbReference>
<feature type="modified residue" description="4-aspartylphosphate" evidence="1">
    <location>
        <position position="58"/>
    </location>
</feature>
<evidence type="ECO:0000313" key="4">
    <source>
        <dbReference type="EMBL" id="WBA09994.1"/>
    </source>
</evidence>
<evidence type="ECO:0000256" key="1">
    <source>
        <dbReference type="PROSITE-ProRule" id="PRU00169"/>
    </source>
</evidence>
<dbReference type="EMBL" id="CP114589">
    <property type="protein sequence ID" value="WBA09994.1"/>
    <property type="molecule type" value="Genomic_DNA"/>
</dbReference>
<dbReference type="SUPFAM" id="SSF55073">
    <property type="entry name" value="Nucleotide cyclase"/>
    <property type="match status" value="1"/>
</dbReference>
<dbReference type="RefSeq" id="WP_269580051.1">
    <property type="nucleotide sequence ID" value="NZ_CP114589.1"/>
</dbReference>
<keyword evidence="1" id="KW-0597">Phosphoprotein</keyword>
<dbReference type="SUPFAM" id="SSF52172">
    <property type="entry name" value="CheY-like"/>
    <property type="match status" value="1"/>
</dbReference>
<dbReference type="Pfam" id="PF00990">
    <property type="entry name" value="GGDEF"/>
    <property type="match status" value="1"/>
</dbReference>
<feature type="domain" description="EAL" evidence="3">
    <location>
        <begin position="318"/>
        <end position="573"/>
    </location>
</feature>
<gene>
    <name evidence="4" type="ORF">N8M53_14365</name>
</gene>
<dbReference type="PROSITE" id="PS50883">
    <property type="entry name" value="EAL"/>
    <property type="match status" value="1"/>
</dbReference>
<keyword evidence="4" id="KW-0614">Plasmid</keyword>
<dbReference type="GO" id="GO:0000160">
    <property type="term" value="P:phosphorelay signal transduction system"/>
    <property type="evidence" value="ECO:0007669"/>
    <property type="project" value="InterPro"/>
</dbReference>
<proteinExistence type="predicted"/>
<dbReference type="PROSITE" id="PS50110">
    <property type="entry name" value="RESPONSE_REGULATORY"/>
    <property type="match status" value="1"/>
</dbReference>
<dbReference type="SMART" id="SM00448">
    <property type="entry name" value="REC"/>
    <property type="match status" value="1"/>
</dbReference>
<dbReference type="Gene3D" id="3.20.20.450">
    <property type="entry name" value="EAL domain"/>
    <property type="match status" value="1"/>
</dbReference>
<evidence type="ECO:0000259" key="3">
    <source>
        <dbReference type="PROSITE" id="PS50883"/>
    </source>
</evidence>
<dbReference type="InterPro" id="IPR029787">
    <property type="entry name" value="Nucleotide_cyclase"/>
</dbReference>
<dbReference type="SUPFAM" id="SSF141868">
    <property type="entry name" value="EAL domain-like"/>
    <property type="match status" value="1"/>
</dbReference>
<dbReference type="CDD" id="cd01948">
    <property type="entry name" value="EAL"/>
    <property type="match status" value="1"/>
</dbReference>
<dbReference type="Proteomes" id="UP001164748">
    <property type="component" value="Plasmid unnamed"/>
</dbReference>
<evidence type="ECO:0000313" key="5">
    <source>
        <dbReference type="Proteomes" id="UP001164748"/>
    </source>
</evidence>
<feature type="domain" description="Response regulatory" evidence="2">
    <location>
        <begin position="9"/>
        <end position="125"/>
    </location>
</feature>
<dbReference type="InterPro" id="IPR000160">
    <property type="entry name" value="GGDEF_dom"/>
</dbReference>
<protein>
    <submittedName>
        <fullName evidence="4">EAL domain-containing protein</fullName>
    </submittedName>
</protein>
<sequence length="585" mass="64953">MIESPLQATILIIDDRRENIDLLSAMLNQAGYQHLIGLTDPSLVTDHLSPVPDLILLDMRMPQRSGLMVLDDLNHALGEHCPPVMVLTADNDLNLRNQALCRGAIDYISKPFDYDEVLQRIHNLLQLQLKTLKQRDQAARLQMLVNKQTAALRALSLTHSLTGLPNRRALLDAAERQLMRGSVTVLMIALDGMEAVTQHQGHLMTEALYKHIAELLANSTVARPHRIGVWDSSRLVMLIEGEGEDAAQKAARIHRLISGHHTLEGRLMFLHCHIGISRAYSEKEDVAHLFRQAILAIPTNDQPVAEYQPQLDSKAQREHLICTELGPALQSNHLSLVYQPKWRLDSGQLVGAEALLRWQHPTLGAISPAEFIPIAERSADMMQLGDKVLMMALEAVAQWRARALIDECFHLSVNVSAQQLRHGFAQSVLARCHATKTPPTIIQLEVTESALIQQISVALSELQQLRDAGMHIALDDFGTGYSSLSYLKQLPVDWVKLDRSFIRDLATNASDKHLVGSVIELAHGFGHGVVAEGVEEVSQQQVLQTIGCDQVQGFLYAKPLTVTDFEHILSQGRCVMEPAFSPTAH</sequence>
<dbReference type="GO" id="GO:0071111">
    <property type="term" value="F:cyclic-guanylate-specific phosphodiesterase activity"/>
    <property type="evidence" value="ECO:0007669"/>
    <property type="project" value="InterPro"/>
</dbReference>
<dbReference type="AlphaFoldDB" id="A0AA47LSM6"/>
<reference evidence="4" key="1">
    <citation type="submission" date="2022-09" db="EMBL/GenBank/DDBJ databases">
        <authorList>
            <person name="Li Z.-J."/>
        </authorList>
    </citation>
    <scope>NUCLEOTIDE SEQUENCE</scope>
    <source>
        <strain evidence="4">TGB11</strain>
        <plasmid evidence="4">unnamed</plasmid>
    </source>
</reference>
<evidence type="ECO:0000259" key="2">
    <source>
        <dbReference type="PROSITE" id="PS50110"/>
    </source>
</evidence>
<organism evidence="4 5">
    <name type="scientific">Salinivibrio kushneri</name>
    <dbReference type="NCBI Taxonomy" id="1908198"/>
    <lineage>
        <taxon>Bacteria</taxon>
        <taxon>Pseudomonadati</taxon>
        <taxon>Pseudomonadota</taxon>
        <taxon>Gammaproteobacteria</taxon>
        <taxon>Vibrionales</taxon>
        <taxon>Vibrionaceae</taxon>
        <taxon>Salinivibrio</taxon>
    </lineage>
</organism>
<dbReference type="InterPro" id="IPR001633">
    <property type="entry name" value="EAL_dom"/>
</dbReference>
<dbReference type="InterPro" id="IPR001789">
    <property type="entry name" value="Sig_transdc_resp-reg_receiver"/>
</dbReference>
<dbReference type="InterPro" id="IPR043128">
    <property type="entry name" value="Rev_trsase/Diguanyl_cyclase"/>
</dbReference>
<name>A0AA47LSM6_9GAMM</name>
<geneLocation type="plasmid" evidence="4 5">
    <name>unnamed</name>
</geneLocation>
<accession>A0AA47LSM6</accession>
<dbReference type="Gene3D" id="3.40.50.2300">
    <property type="match status" value="1"/>
</dbReference>
<dbReference type="Pfam" id="PF00072">
    <property type="entry name" value="Response_reg"/>
    <property type="match status" value="1"/>
</dbReference>
<dbReference type="SMART" id="SM00052">
    <property type="entry name" value="EAL"/>
    <property type="match status" value="1"/>
</dbReference>
<dbReference type="InterPro" id="IPR050706">
    <property type="entry name" value="Cyclic-di-GMP_PDE-like"/>
</dbReference>
<dbReference type="Pfam" id="PF00563">
    <property type="entry name" value="EAL"/>
    <property type="match status" value="1"/>
</dbReference>
<dbReference type="SMART" id="SM00267">
    <property type="entry name" value="GGDEF"/>
    <property type="match status" value="1"/>
</dbReference>
<dbReference type="PANTHER" id="PTHR33121">
    <property type="entry name" value="CYCLIC DI-GMP PHOSPHODIESTERASE PDEF"/>
    <property type="match status" value="1"/>
</dbReference>
<dbReference type="Gene3D" id="3.30.70.270">
    <property type="match status" value="1"/>
</dbReference>
<dbReference type="InterPro" id="IPR011006">
    <property type="entry name" value="CheY-like_superfamily"/>
</dbReference>